<dbReference type="Proteomes" id="UP001159363">
    <property type="component" value="Chromosome 2"/>
</dbReference>
<reference evidence="2 3" key="1">
    <citation type="submission" date="2023-02" db="EMBL/GenBank/DDBJ databases">
        <title>LHISI_Scaffold_Assembly.</title>
        <authorList>
            <person name="Stuart O.P."/>
            <person name="Cleave R."/>
            <person name="Magrath M.J.L."/>
            <person name="Mikheyev A.S."/>
        </authorList>
    </citation>
    <scope>NUCLEOTIDE SEQUENCE [LARGE SCALE GENOMIC DNA]</scope>
    <source>
        <strain evidence="2">Daus_M_001</strain>
        <tissue evidence="2">Leg muscle</tissue>
    </source>
</reference>
<keyword evidence="3" id="KW-1185">Reference proteome</keyword>
<name>A0ABQ9ICT5_9NEOP</name>
<feature type="compositionally biased region" description="Acidic residues" evidence="1">
    <location>
        <begin position="543"/>
        <end position="554"/>
    </location>
</feature>
<accession>A0ABQ9ICT5</accession>
<gene>
    <name evidence="2" type="ORF">PR048_006751</name>
</gene>
<sequence length="554" mass="60797">MEASPVFRFGGEVGNIPRRWEEKPSLGRSSDRLNLLCSKGVAVTMKILFGRLLTSRSREGQDDHYSRVDSATHVLLTGRGSQDIFGQGAFKWEEWLAMSECRGVFPRLSHSPIVLHSALTPRTYNGLAAVTGLSLSQGSLLSSIRDPASGGNHITRTPPPSKRTGFDSQAGHSRISARGNRAGRYCCSAGFLGDIPFLPPLYSGAAPYSHRFTLIGSRDLDFKCRPNLFTHLFFLKSVPKYGYSMTVLMLFTRAGCDTADFTLRCCILELATRMNAPAVLFAHSLMGCVLVSANTTPAFGLALVRVNKRFRQERHRSPTTDEKGIQIGRGDLSLVWVHVVLTRNGSAAAVYKRLIIGRRYEKYDDKLRISATSTSNTPQRSSIARYAGDIRRLAAPSATSLQVSVCALGFLHSPVPSLHQKFFDSSLSPRVSIRNLSVQGDTLKEHTEICKDSSSGSQPVLSAIPLAASMGTDSAGDNDEIVNPKDGMSAVEWVCMDCTLARLSREVNELQNKRLLAPNTDEQTTPATKKRKLSIEYKTGGEDDHEESIEDNEH</sequence>
<dbReference type="EMBL" id="JARBHB010000002">
    <property type="protein sequence ID" value="KAJ8894141.1"/>
    <property type="molecule type" value="Genomic_DNA"/>
</dbReference>
<feature type="region of interest" description="Disordered" evidence="1">
    <location>
        <begin position="514"/>
        <end position="554"/>
    </location>
</feature>
<protein>
    <submittedName>
        <fullName evidence="2">Uncharacterized protein</fullName>
    </submittedName>
</protein>
<organism evidence="2 3">
    <name type="scientific">Dryococelus australis</name>
    <dbReference type="NCBI Taxonomy" id="614101"/>
    <lineage>
        <taxon>Eukaryota</taxon>
        <taxon>Metazoa</taxon>
        <taxon>Ecdysozoa</taxon>
        <taxon>Arthropoda</taxon>
        <taxon>Hexapoda</taxon>
        <taxon>Insecta</taxon>
        <taxon>Pterygota</taxon>
        <taxon>Neoptera</taxon>
        <taxon>Polyneoptera</taxon>
        <taxon>Phasmatodea</taxon>
        <taxon>Verophasmatodea</taxon>
        <taxon>Anareolatae</taxon>
        <taxon>Phasmatidae</taxon>
        <taxon>Eurycanthinae</taxon>
        <taxon>Dryococelus</taxon>
    </lineage>
</organism>
<evidence type="ECO:0000256" key="1">
    <source>
        <dbReference type="SAM" id="MobiDB-lite"/>
    </source>
</evidence>
<feature type="region of interest" description="Disordered" evidence="1">
    <location>
        <begin position="147"/>
        <end position="173"/>
    </location>
</feature>
<evidence type="ECO:0000313" key="2">
    <source>
        <dbReference type="EMBL" id="KAJ8894141.1"/>
    </source>
</evidence>
<proteinExistence type="predicted"/>
<comment type="caution">
    <text evidence="2">The sequence shown here is derived from an EMBL/GenBank/DDBJ whole genome shotgun (WGS) entry which is preliminary data.</text>
</comment>
<evidence type="ECO:0000313" key="3">
    <source>
        <dbReference type="Proteomes" id="UP001159363"/>
    </source>
</evidence>
<feature type="compositionally biased region" description="Basic and acidic residues" evidence="1">
    <location>
        <begin position="533"/>
        <end position="542"/>
    </location>
</feature>